<feature type="signal peptide" evidence="2">
    <location>
        <begin position="1"/>
        <end position="19"/>
    </location>
</feature>
<evidence type="ECO:0000313" key="4">
    <source>
        <dbReference type="EMBL" id="EWC44439.1"/>
    </source>
</evidence>
<proteinExistence type="predicted"/>
<name>W7HMV1_9PEZI</name>
<feature type="region of interest" description="Disordered" evidence="1">
    <location>
        <begin position="324"/>
        <end position="360"/>
    </location>
</feature>
<dbReference type="Proteomes" id="UP000024837">
    <property type="component" value="Unassembled WGS sequence"/>
</dbReference>
<feature type="compositionally biased region" description="Polar residues" evidence="1">
    <location>
        <begin position="350"/>
        <end position="360"/>
    </location>
</feature>
<dbReference type="HOGENOM" id="CLU_031281_0_0_1"/>
<evidence type="ECO:0000256" key="2">
    <source>
        <dbReference type="SAM" id="SignalP"/>
    </source>
</evidence>
<feature type="compositionally biased region" description="Low complexity" evidence="1">
    <location>
        <begin position="326"/>
        <end position="349"/>
    </location>
</feature>
<dbReference type="SMART" id="SM00554">
    <property type="entry name" value="FAS1"/>
    <property type="match status" value="2"/>
</dbReference>
<reference evidence="4 5" key="1">
    <citation type="submission" date="2013-05" db="EMBL/GenBank/DDBJ databases">
        <title>Drechslerella stenobrocha genome reveals carnivorous origination and mechanical trapping mechanism of predatory fungi.</title>
        <authorList>
            <person name="Liu X."/>
            <person name="Zhang W."/>
            <person name="Liu K."/>
        </authorList>
    </citation>
    <scope>NUCLEOTIDE SEQUENCE [LARGE SCALE GENOMIC DNA]</scope>
    <source>
        <strain evidence="4 5">248</strain>
    </source>
</reference>
<dbReference type="PANTHER" id="PTHR10900">
    <property type="entry name" value="PERIOSTIN-RELATED"/>
    <property type="match status" value="1"/>
</dbReference>
<accession>W7HMV1</accession>
<dbReference type="SUPFAM" id="SSF82153">
    <property type="entry name" value="FAS1 domain"/>
    <property type="match status" value="2"/>
</dbReference>
<sequence>MHCKRLVAVGAFLASTASAQTLLETLQQQPDLSLFTTLVSALGNVTDLINRLTPEDLRTVLVPNNEAITSFMAKNNITSPAEIPSERLQPFLNYHVLTKNISKEDFEQPGGAIVETQLKAKEFALLKDEGGQVVFGHSKAAEDTEVAKADAAVEVKSGLGESVKIVKSNIQYDGGQLHVVDGLLTLPINCSRTISHLGAEKLVQYIRRVDLLDALDGTPGATCFAPSDSAIQAALPVLEGMTDAEIIDAIHFHILLDPYYTSDLRDGQTVETALKGRNVTVNIRDGKYFFNGVMASSTNDIVRNGVAYVLDGIMPYEFNGTVEAPTSTSTSTSTIPNATGAAGGRTNATVSTSAPSATDVQNGSTIIGVRSSVLFAGLVAVVMLL</sequence>
<dbReference type="InterPro" id="IPR050904">
    <property type="entry name" value="Adhesion/Biosynth-related"/>
</dbReference>
<evidence type="ECO:0000259" key="3">
    <source>
        <dbReference type="PROSITE" id="PS50213"/>
    </source>
</evidence>
<dbReference type="InterPro" id="IPR000782">
    <property type="entry name" value="FAS1_domain"/>
</dbReference>
<organism evidence="4 5">
    <name type="scientific">Drechslerella stenobrocha 248</name>
    <dbReference type="NCBI Taxonomy" id="1043628"/>
    <lineage>
        <taxon>Eukaryota</taxon>
        <taxon>Fungi</taxon>
        <taxon>Dikarya</taxon>
        <taxon>Ascomycota</taxon>
        <taxon>Pezizomycotina</taxon>
        <taxon>Orbiliomycetes</taxon>
        <taxon>Orbiliales</taxon>
        <taxon>Orbiliaceae</taxon>
        <taxon>Drechslerella</taxon>
    </lineage>
</organism>
<feature type="chain" id="PRO_5004893572" description="FAS1 domain-containing protein" evidence="2">
    <location>
        <begin position="20"/>
        <end position="385"/>
    </location>
</feature>
<dbReference type="EMBL" id="KI966442">
    <property type="protein sequence ID" value="EWC44439.1"/>
    <property type="molecule type" value="Genomic_DNA"/>
</dbReference>
<dbReference type="OrthoDB" id="286301at2759"/>
<dbReference type="AlphaFoldDB" id="W7HMV1"/>
<dbReference type="InterPro" id="IPR036378">
    <property type="entry name" value="FAS1_dom_sf"/>
</dbReference>
<dbReference type="Gene3D" id="2.30.180.10">
    <property type="entry name" value="FAS1 domain"/>
    <property type="match status" value="2"/>
</dbReference>
<evidence type="ECO:0000256" key="1">
    <source>
        <dbReference type="SAM" id="MobiDB-lite"/>
    </source>
</evidence>
<protein>
    <recommendedName>
        <fullName evidence="3">FAS1 domain-containing protein</fullName>
    </recommendedName>
</protein>
<keyword evidence="2" id="KW-0732">Signal</keyword>
<dbReference type="PANTHER" id="PTHR10900:SF77">
    <property type="entry name" value="FI19380P1"/>
    <property type="match status" value="1"/>
</dbReference>
<feature type="domain" description="FAS1" evidence="3">
    <location>
        <begin position="190"/>
        <end position="314"/>
    </location>
</feature>
<gene>
    <name evidence="4" type="ORF">DRE_06807</name>
</gene>
<feature type="domain" description="FAS1" evidence="3">
    <location>
        <begin position="19"/>
        <end position="184"/>
    </location>
</feature>
<dbReference type="Pfam" id="PF02469">
    <property type="entry name" value="Fasciclin"/>
    <property type="match status" value="2"/>
</dbReference>
<dbReference type="PROSITE" id="PS50213">
    <property type="entry name" value="FAS1"/>
    <property type="match status" value="2"/>
</dbReference>
<keyword evidence="5" id="KW-1185">Reference proteome</keyword>
<evidence type="ECO:0000313" key="5">
    <source>
        <dbReference type="Proteomes" id="UP000024837"/>
    </source>
</evidence>